<keyword evidence="9" id="KW-0807">Transducer</keyword>
<dbReference type="PANTHER" id="PTHR24246:SF27">
    <property type="entry name" value="ADENOSINE RECEPTOR, ISOFORM A"/>
    <property type="match status" value="1"/>
</dbReference>
<evidence type="ECO:0000256" key="1">
    <source>
        <dbReference type="ARBA" id="ARBA00004651"/>
    </source>
</evidence>
<evidence type="ECO:0000313" key="13">
    <source>
        <dbReference type="WBParaSite" id="PSAMB.scaffold1025size36949.g10444.t1"/>
    </source>
</evidence>
<dbReference type="InterPro" id="IPR000276">
    <property type="entry name" value="GPCR_Rhodpsn"/>
</dbReference>
<dbReference type="Proteomes" id="UP000887566">
    <property type="component" value="Unplaced"/>
</dbReference>
<feature type="domain" description="G-protein coupled receptors family 1 profile" evidence="11">
    <location>
        <begin position="35"/>
        <end position="289"/>
    </location>
</feature>
<dbReference type="AlphaFoldDB" id="A0A914UI96"/>
<sequence>MEHAEEHKTDAPLDVAKYYYIAVIYACLGVVLTVVNGTLLVALLRHRVLRIKKEYTLLAGLVFSDLLLGLSTGSGGIYELALINRHEENVQVHRTACLWTPFFLIKTFTCPAEACMLLIISVDRLIAVLKPLKYATFTRIYAILLVGISLCVGVIITLFLTLNLELQKSDDTINAVCLLSKMGKIYMATNCYVRFVLATLSVIVYIFVGIAYRRYQMNMCKAFPTSQDRLRKVQRRLTTTVGMCALLTFLLYLLPTTIAILHLESDTTVWVSVCWVLINVNAVANVFVYSLRHEDIRQGIKLLILCRKMPTVAQERLRLESITSSSSSVASRAALLTMRTAGSTLLPRVIPAKLYRNIIMQQVT</sequence>
<dbReference type="SUPFAM" id="SSF81321">
    <property type="entry name" value="Family A G protein-coupled receptor-like"/>
    <property type="match status" value="1"/>
</dbReference>
<comment type="subcellular location">
    <subcellularLocation>
        <location evidence="1">Cell membrane</location>
        <topology evidence="1">Multi-pass membrane protein</topology>
    </subcellularLocation>
</comment>
<dbReference type="InterPro" id="IPR017452">
    <property type="entry name" value="GPCR_Rhodpsn_7TM"/>
</dbReference>
<feature type="transmembrane region" description="Helical" evidence="10">
    <location>
        <begin position="18"/>
        <end position="43"/>
    </location>
</feature>
<evidence type="ECO:0000256" key="9">
    <source>
        <dbReference type="ARBA" id="ARBA00023224"/>
    </source>
</evidence>
<feature type="transmembrane region" description="Helical" evidence="10">
    <location>
        <begin position="98"/>
        <end position="120"/>
    </location>
</feature>
<evidence type="ECO:0000256" key="3">
    <source>
        <dbReference type="ARBA" id="ARBA00022692"/>
    </source>
</evidence>
<feature type="transmembrane region" description="Helical" evidence="10">
    <location>
        <begin position="237"/>
        <end position="263"/>
    </location>
</feature>
<keyword evidence="3 10" id="KW-0812">Transmembrane</keyword>
<keyword evidence="7" id="KW-0675">Receptor</keyword>
<evidence type="ECO:0000256" key="6">
    <source>
        <dbReference type="ARBA" id="ARBA00023136"/>
    </source>
</evidence>
<dbReference type="Gene3D" id="1.20.1070.10">
    <property type="entry name" value="Rhodopsin 7-helix transmembrane proteins"/>
    <property type="match status" value="1"/>
</dbReference>
<feature type="transmembrane region" description="Helical" evidence="10">
    <location>
        <begin position="192"/>
        <end position="212"/>
    </location>
</feature>
<dbReference type="Pfam" id="PF00001">
    <property type="entry name" value="7tm_1"/>
    <property type="match status" value="1"/>
</dbReference>
<dbReference type="GO" id="GO:0005886">
    <property type="term" value="C:plasma membrane"/>
    <property type="evidence" value="ECO:0007669"/>
    <property type="project" value="UniProtKB-SubCell"/>
</dbReference>
<keyword evidence="4 10" id="KW-1133">Transmembrane helix</keyword>
<evidence type="ECO:0000256" key="2">
    <source>
        <dbReference type="ARBA" id="ARBA00022475"/>
    </source>
</evidence>
<evidence type="ECO:0000313" key="12">
    <source>
        <dbReference type="Proteomes" id="UP000887566"/>
    </source>
</evidence>
<dbReference type="PRINTS" id="PR00237">
    <property type="entry name" value="GPCRRHODOPSN"/>
</dbReference>
<keyword evidence="6 10" id="KW-0472">Membrane</keyword>
<dbReference type="WBParaSite" id="PSAMB.scaffold1025size36949.g10444.t1">
    <property type="protein sequence ID" value="PSAMB.scaffold1025size36949.g10444.t1"/>
    <property type="gene ID" value="PSAMB.scaffold1025size36949.g10444"/>
</dbReference>
<evidence type="ECO:0000259" key="11">
    <source>
        <dbReference type="PROSITE" id="PS50262"/>
    </source>
</evidence>
<feature type="transmembrane region" description="Helical" evidence="10">
    <location>
        <begin position="55"/>
        <end position="78"/>
    </location>
</feature>
<evidence type="ECO:0000256" key="4">
    <source>
        <dbReference type="ARBA" id="ARBA00022989"/>
    </source>
</evidence>
<protein>
    <submittedName>
        <fullName evidence="13">G-protein coupled receptors family 1 profile domain-containing protein</fullName>
    </submittedName>
</protein>
<organism evidence="12 13">
    <name type="scientific">Plectus sambesii</name>
    <dbReference type="NCBI Taxonomy" id="2011161"/>
    <lineage>
        <taxon>Eukaryota</taxon>
        <taxon>Metazoa</taxon>
        <taxon>Ecdysozoa</taxon>
        <taxon>Nematoda</taxon>
        <taxon>Chromadorea</taxon>
        <taxon>Plectida</taxon>
        <taxon>Plectina</taxon>
        <taxon>Plectoidea</taxon>
        <taxon>Plectidae</taxon>
        <taxon>Plectus</taxon>
    </lineage>
</organism>
<name>A0A914UI96_9BILA</name>
<reference evidence="13" key="1">
    <citation type="submission" date="2022-11" db="UniProtKB">
        <authorList>
            <consortium name="WormBaseParasite"/>
        </authorList>
    </citation>
    <scope>IDENTIFICATION</scope>
</reference>
<feature type="transmembrane region" description="Helical" evidence="10">
    <location>
        <begin position="140"/>
        <end position="162"/>
    </location>
</feature>
<evidence type="ECO:0000256" key="5">
    <source>
        <dbReference type="ARBA" id="ARBA00023040"/>
    </source>
</evidence>
<dbReference type="PROSITE" id="PS50262">
    <property type="entry name" value="G_PROTEIN_RECEP_F1_2"/>
    <property type="match status" value="1"/>
</dbReference>
<feature type="transmembrane region" description="Helical" evidence="10">
    <location>
        <begin position="269"/>
        <end position="291"/>
    </location>
</feature>
<dbReference type="SMART" id="SM01381">
    <property type="entry name" value="7TM_GPCR_Srsx"/>
    <property type="match status" value="1"/>
</dbReference>
<proteinExistence type="predicted"/>
<keyword evidence="8" id="KW-0325">Glycoprotein</keyword>
<keyword evidence="5" id="KW-0297">G-protein coupled receptor</keyword>
<keyword evidence="2" id="KW-1003">Cell membrane</keyword>
<dbReference type="PANTHER" id="PTHR24246">
    <property type="entry name" value="OLFACTORY RECEPTOR AND ADENOSINE RECEPTOR"/>
    <property type="match status" value="1"/>
</dbReference>
<dbReference type="GO" id="GO:0004930">
    <property type="term" value="F:G protein-coupled receptor activity"/>
    <property type="evidence" value="ECO:0007669"/>
    <property type="project" value="UniProtKB-KW"/>
</dbReference>
<evidence type="ECO:0000256" key="10">
    <source>
        <dbReference type="SAM" id="Phobius"/>
    </source>
</evidence>
<dbReference type="CDD" id="cd00637">
    <property type="entry name" value="7tm_classA_rhodopsin-like"/>
    <property type="match status" value="1"/>
</dbReference>
<accession>A0A914UI96</accession>
<keyword evidence="12" id="KW-1185">Reference proteome</keyword>
<evidence type="ECO:0000256" key="7">
    <source>
        <dbReference type="ARBA" id="ARBA00023170"/>
    </source>
</evidence>
<evidence type="ECO:0000256" key="8">
    <source>
        <dbReference type="ARBA" id="ARBA00023180"/>
    </source>
</evidence>